<evidence type="ECO:0000313" key="2">
    <source>
        <dbReference type="Proteomes" id="UP000012159"/>
    </source>
</evidence>
<protein>
    <submittedName>
        <fullName evidence="1">Uncharacterized protein</fullName>
    </submittedName>
</protein>
<sequence>MINLLNKSLAVELYRYFKNLGKKAVTKQAFLYPPNTGRADTQESLNRNVGKSRENQCFEGVLEGF</sequence>
<reference evidence="1 2" key="1">
    <citation type="submission" date="2013-01" db="EMBL/GenBank/DDBJ databases">
        <authorList>
            <person name="Harkins D.M."/>
            <person name="Durkin A.S."/>
            <person name="Brinkac L.M."/>
            <person name="Haft D.H."/>
            <person name="Selengut J.D."/>
            <person name="Sanka R."/>
            <person name="DePew J."/>
            <person name="Purushe J."/>
            <person name="Picardeau M."/>
            <person name="Werts C."/>
            <person name="Goarant C."/>
            <person name="Vinetz J.M."/>
            <person name="Sutton G.G."/>
            <person name="Nierman W.C."/>
            <person name="Fouts D.E."/>
        </authorList>
    </citation>
    <scope>NUCLEOTIDE SEQUENCE [LARGE SCALE GENOMIC DNA]</scope>
    <source>
        <strain evidence="1 2">200901868</strain>
    </source>
</reference>
<name>M6W7N5_LEPBO</name>
<proteinExistence type="predicted"/>
<dbReference type="Proteomes" id="UP000012159">
    <property type="component" value="Unassembled WGS sequence"/>
</dbReference>
<dbReference type="EMBL" id="AKWF02000011">
    <property type="protein sequence ID" value="EMO65110.1"/>
    <property type="molecule type" value="Genomic_DNA"/>
</dbReference>
<comment type="caution">
    <text evidence="1">The sequence shown here is derived from an EMBL/GenBank/DDBJ whole genome shotgun (WGS) entry which is preliminary data.</text>
</comment>
<evidence type="ECO:0000313" key="1">
    <source>
        <dbReference type="EMBL" id="EMO65110.1"/>
    </source>
</evidence>
<accession>M6W7N5</accession>
<gene>
    <name evidence="1" type="ORF">LEP1GSC133_0732</name>
</gene>
<organism evidence="1 2">
    <name type="scientific">Leptospira borgpetersenii serovar Pomona str. 200901868</name>
    <dbReference type="NCBI Taxonomy" id="1192866"/>
    <lineage>
        <taxon>Bacteria</taxon>
        <taxon>Pseudomonadati</taxon>
        <taxon>Spirochaetota</taxon>
        <taxon>Spirochaetia</taxon>
        <taxon>Leptospirales</taxon>
        <taxon>Leptospiraceae</taxon>
        <taxon>Leptospira</taxon>
    </lineage>
</organism>
<dbReference type="AlphaFoldDB" id="M6W7N5"/>